<name>A0ABW9LW63_9MYCO</name>
<dbReference type="PROSITE" id="PS50977">
    <property type="entry name" value="HTH_TETR_2"/>
    <property type="match status" value="1"/>
</dbReference>
<dbReference type="Gene3D" id="1.10.10.60">
    <property type="entry name" value="Homeodomain-like"/>
    <property type="match status" value="1"/>
</dbReference>
<evidence type="ECO:0000256" key="2">
    <source>
        <dbReference type="PROSITE-ProRule" id="PRU00335"/>
    </source>
</evidence>
<protein>
    <submittedName>
        <fullName evidence="5">TetR/AcrR family transcriptional regulator</fullName>
    </submittedName>
</protein>
<dbReference type="InterPro" id="IPR041490">
    <property type="entry name" value="KstR2_TetR_C"/>
</dbReference>
<organism evidence="5 6">
    <name type="scientific">Mycolicibacterium septicum</name>
    <dbReference type="NCBI Taxonomy" id="98668"/>
    <lineage>
        <taxon>Bacteria</taxon>
        <taxon>Bacillati</taxon>
        <taxon>Actinomycetota</taxon>
        <taxon>Actinomycetes</taxon>
        <taxon>Mycobacteriales</taxon>
        <taxon>Mycobacteriaceae</taxon>
        <taxon>Mycolicibacterium</taxon>
    </lineage>
</organism>
<dbReference type="InterPro" id="IPR001647">
    <property type="entry name" value="HTH_TetR"/>
</dbReference>
<dbReference type="InterPro" id="IPR050109">
    <property type="entry name" value="HTH-type_TetR-like_transc_reg"/>
</dbReference>
<evidence type="ECO:0000313" key="5">
    <source>
        <dbReference type="EMBL" id="MFN6552243.1"/>
    </source>
</evidence>
<dbReference type="InterPro" id="IPR036271">
    <property type="entry name" value="Tet_transcr_reg_TetR-rel_C_sf"/>
</dbReference>
<accession>A0ABW9LW63</accession>
<dbReference type="Gene3D" id="1.10.357.10">
    <property type="entry name" value="Tetracycline Repressor, domain 2"/>
    <property type="match status" value="1"/>
</dbReference>
<sequence length="218" mass="24242">MPRQSSGVGRRPRPKANLSGAAAKSEQTRTRILDAAAQVLSSNGYAGFRLHDVAAVADVRTPAIYYYYDSREDLIESVVLSGIQEMHAYVTSTLNELPSSTSPLERMTAAIDAHLRHVLEISSYATAWIRSAGQMPHSVRRRQIRAEEQYAEIWRQLIDDLARANALRSELDADVARMLVLGALNWTVEWWSPRRVTVDAVVANAQAMICHGILSQDV</sequence>
<dbReference type="EMBL" id="JBKBDE010000005">
    <property type="protein sequence ID" value="MFN6552243.1"/>
    <property type="molecule type" value="Genomic_DNA"/>
</dbReference>
<evidence type="ECO:0000313" key="6">
    <source>
        <dbReference type="Proteomes" id="UP001635817"/>
    </source>
</evidence>
<evidence type="ECO:0000259" key="4">
    <source>
        <dbReference type="PROSITE" id="PS50977"/>
    </source>
</evidence>
<dbReference type="InterPro" id="IPR009057">
    <property type="entry name" value="Homeodomain-like_sf"/>
</dbReference>
<dbReference type="RefSeq" id="WP_409550739.1">
    <property type="nucleotide sequence ID" value="NZ_JBKBDE010000005.1"/>
</dbReference>
<reference evidence="5 6" key="1">
    <citation type="submission" date="2024-12" db="EMBL/GenBank/DDBJ databases">
        <title>The coexistence of Mycolicibacterium septicum and Mycolicibacterium nivoides in clinical samples.</title>
        <authorList>
            <person name="Wang C."/>
            <person name="Feng Y."/>
            <person name="Zong Z."/>
        </authorList>
    </citation>
    <scope>NUCLEOTIDE SEQUENCE [LARGE SCALE GENOMIC DNA]</scope>
    <source>
        <strain evidence="5 6">120310</strain>
    </source>
</reference>
<dbReference type="PRINTS" id="PR00455">
    <property type="entry name" value="HTHTETR"/>
</dbReference>
<dbReference type="SUPFAM" id="SSF48498">
    <property type="entry name" value="Tetracyclin repressor-like, C-terminal domain"/>
    <property type="match status" value="1"/>
</dbReference>
<gene>
    <name evidence="5" type="ORF">ACK4CP_17710</name>
</gene>
<comment type="caution">
    <text evidence="5">The sequence shown here is derived from an EMBL/GenBank/DDBJ whole genome shotgun (WGS) entry which is preliminary data.</text>
</comment>
<dbReference type="SUPFAM" id="SSF46689">
    <property type="entry name" value="Homeodomain-like"/>
    <property type="match status" value="1"/>
</dbReference>
<feature type="region of interest" description="Disordered" evidence="3">
    <location>
        <begin position="1"/>
        <end position="25"/>
    </location>
</feature>
<evidence type="ECO:0000256" key="1">
    <source>
        <dbReference type="ARBA" id="ARBA00023125"/>
    </source>
</evidence>
<proteinExistence type="predicted"/>
<dbReference type="PANTHER" id="PTHR30055">
    <property type="entry name" value="HTH-TYPE TRANSCRIPTIONAL REGULATOR RUTR"/>
    <property type="match status" value="1"/>
</dbReference>
<feature type="domain" description="HTH tetR-type" evidence="4">
    <location>
        <begin position="26"/>
        <end position="86"/>
    </location>
</feature>
<feature type="DNA-binding region" description="H-T-H motif" evidence="2">
    <location>
        <begin position="49"/>
        <end position="68"/>
    </location>
</feature>
<evidence type="ECO:0000256" key="3">
    <source>
        <dbReference type="SAM" id="MobiDB-lite"/>
    </source>
</evidence>
<keyword evidence="1 2" id="KW-0238">DNA-binding</keyword>
<dbReference type="PANTHER" id="PTHR30055:SF226">
    <property type="entry name" value="HTH-TYPE TRANSCRIPTIONAL REGULATOR PKSA"/>
    <property type="match status" value="1"/>
</dbReference>
<dbReference type="Pfam" id="PF17932">
    <property type="entry name" value="TetR_C_24"/>
    <property type="match status" value="1"/>
</dbReference>
<dbReference type="Pfam" id="PF00440">
    <property type="entry name" value="TetR_N"/>
    <property type="match status" value="1"/>
</dbReference>
<dbReference type="Proteomes" id="UP001635817">
    <property type="component" value="Unassembled WGS sequence"/>
</dbReference>
<keyword evidence="6" id="KW-1185">Reference proteome</keyword>